<evidence type="ECO:0000313" key="10">
    <source>
        <dbReference type="EMBL" id="PSL49162.1"/>
    </source>
</evidence>
<evidence type="ECO:0000256" key="3">
    <source>
        <dbReference type="ARBA" id="ARBA00022452"/>
    </source>
</evidence>
<dbReference type="AlphaFoldDB" id="A0A2P8HSI8"/>
<dbReference type="InterPro" id="IPR039426">
    <property type="entry name" value="TonB-dep_rcpt-like"/>
</dbReference>
<keyword evidence="11" id="KW-1185">Reference proteome</keyword>
<dbReference type="SUPFAM" id="SSF49464">
    <property type="entry name" value="Carboxypeptidase regulatory domain-like"/>
    <property type="match status" value="1"/>
</dbReference>
<evidence type="ECO:0000256" key="8">
    <source>
        <dbReference type="SAM" id="SignalP"/>
    </source>
</evidence>
<organism evidence="10 11">
    <name type="scientific">Chitinophaga niastensis</name>
    <dbReference type="NCBI Taxonomy" id="536980"/>
    <lineage>
        <taxon>Bacteria</taxon>
        <taxon>Pseudomonadati</taxon>
        <taxon>Bacteroidota</taxon>
        <taxon>Chitinophagia</taxon>
        <taxon>Chitinophagales</taxon>
        <taxon>Chitinophagaceae</taxon>
        <taxon>Chitinophaga</taxon>
    </lineage>
</organism>
<dbReference type="Pfam" id="PF07715">
    <property type="entry name" value="Plug"/>
    <property type="match status" value="1"/>
</dbReference>
<evidence type="ECO:0000313" key="11">
    <source>
        <dbReference type="Proteomes" id="UP000240971"/>
    </source>
</evidence>
<dbReference type="InterPro" id="IPR008969">
    <property type="entry name" value="CarboxyPept-like_regulatory"/>
</dbReference>
<dbReference type="PROSITE" id="PS52016">
    <property type="entry name" value="TONB_DEPENDENT_REC_3"/>
    <property type="match status" value="1"/>
</dbReference>
<evidence type="ECO:0000256" key="2">
    <source>
        <dbReference type="ARBA" id="ARBA00022448"/>
    </source>
</evidence>
<sequence length="995" mass="108866">MLRFYSLMGMLMLLCTLSFAQTKPITGKVTDARDGSPLPGVTVKGKGTNTGTVSTVDGTFKFNVPAQVKTLVFSFIGYADQQVELGNNTTFNVQLGSDKKELSEVVVLGFGTQTKKDLTGSVAKVSAKDFENQPMPTMETALQGRVTGVYVNSGSGKLGQAADIKIRGTSSVNAGQRPLYVVDGVPIIINDIGTTDAEPTNPLASIDPNEIESMSVLKDASSAAIYGARGANGVVLITTKRGKAGRTSVTANISGGTSKPTHLRKFLNAKQYRELFTEAAKNGGVTDIAGDFASNSGSNDWNNNFDTDWNGAAFRNGSFQDYSLSVNAGDEKTRFYFSGVLNKQVGIIIGNDLQRFGGRLNVEHNISSKAIIGVNINVMKTAGNRLPNDNAFDNPVQLNALPPIQPLRDSLGRYNNSTIYYNNLINLTDGKNIMQQFTGIGDVYLSYNILPNLTFKTDYGFNFLQLDEETYAGRRTQTGGGKNGVGVNAQGKGVSQVFTNTLNYTKDWHEHHNLGVLVGIMYDDYNERSNSVTGENYPNDQFQKIQNAAKITAGTSFETGNAHVSYISRVNYKFMDKYLLQANVNVNGSSRFGFYDKKYRYGVFPGVQAGWVISQESFLKYSKAINFLKLRASYGLTGNDNIGDFDSRSLIGSINYADKIGLVPSRLAASDLHWETMHEVDLGLDFGLINNRLTGTLDLYQRKTMDMLLNINIPATGGFTSLRRNVGSMQNRGVEIGLNSRNLVGEFQWSTNFSITLNRNKVLDDGGSPIEPNSRNLGRIAAGQPFGYFYGKKFAGVDPQNGDALYATADGKTTNDYNAAPNMKIGDPNPNFFGGFGNNFAYKNFYLDVQTQFVSGNDIYNQAGSFQSSNAPYYDNQTIDQMTRWQKPGDITKVPKAILYGSNGDKKSSRWVEKGSFFRVKSVTFGYNVPKKVMSGLKLQSARIYMAANNLFTFTNYSGYDPEVNTSYLGALQLGHDFYTPPQAKTITFGINVGF</sequence>
<protein>
    <submittedName>
        <fullName evidence="10">TonB-linked SusC/RagA family outer membrane protein</fullName>
    </submittedName>
</protein>
<dbReference type="RefSeq" id="WP_211301928.1">
    <property type="nucleotide sequence ID" value="NZ_PYAW01000001.1"/>
</dbReference>
<dbReference type="InterPro" id="IPR023996">
    <property type="entry name" value="TonB-dep_OMP_SusC/RagA"/>
</dbReference>
<keyword evidence="5 7" id="KW-0472">Membrane</keyword>
<dbReference type="NCBIfam" id="TIGR04057">
    <property type="entry name" value="SusC_RagA_signa"/>
    <property type="match status" value="1"/>
</dbReference>
<evidence type="ECO:0000259" key="9">
    <source>
        <dbReference type="Pfam" id="PF07715"/>
    </source>
</evidence>
<dbReference type="Gene3D" id="2.60.40.1120">
    <property type="entry name" value="Carboxypeptidase-like, regulatory domain"/>
    <property type="match status" value="1"/>
</dbReference>
<proteinExistence type="inferred from homology"/>
<evidence type="ECO:0000256" key="7">
    <source>
        <dbReference type="PROSITE-ProRule" id="PRU01360"/>
    </source>
</evidence>
<dbReference type="EMBL" id="PYAW01000001">
    <property type="protein sequence ID" value="PSL49162.1"/>
    <property type="molecule type" value="Genomic_DNA"/>
</dbReference>
<dbReference type="Gene3D" id="2.40.170.20">
    <property type="entry name" value="TonB-dependent receptor, beta-barrel domain"/>
    <property type="match status" value="1"/>
</dbReference>
<accession>A0A2P8HSI8</accession>
<keyword evidence="3 7" id="KW-1134">Transmembrane beta strand</keyword>
<dbReference type="SUPFAM" id="SSF56935">
    <property type="entry name" value="Porins"/>
    <property type="match status" value="1"/>
</dbReference>
<evidence type="ECO:0000256" key="1">
    <source>
        <dbReference type="ARBA" id="ARBA00004571"/>
    </source>
</evidence>
<comment type="similarity">
    <text evidence="7">Belongs to the TonB-dependent receptor family.</text>
</comment>
<keyword evidence="6 7" id="KW-0998">Cell outer membrane</keyword>
<dbReference type="Proteomes" id="UP000240971">
    <property type="component" value="Unassembled WGS sequence"/>
</dbReference>
<reference evidence="10 11" key="1">
    <citation type="submission" date="2018-03" db="EMBL/GenBank/DDBJ databases">
        <title>Genomic Encyclopedia of Archaeal and Bacterial Type Strains, Phase II (KMG-II): from individual species to whole genera.</title>
        <authorList>
            <person name="Goeker M."/>
        </authorList>
    </citation>
    <scope>NUCLEOTIDE SEQUENCE [LARGE SCALE GENOMIC DNA]</scope>
    <source>
        <strain evidence="10 11">DSM 24859</strain>
    </source>
</reference>
<dbReference type="InterPro" id="IPR037066">
    <property type="entry name" value="Plug_dom_sf"/>
</dbReference>
<dbReference type="InterPro" id="IPR012910">
    <property type="entry name" value="Plug_dom"/>
</dbReference>
<evidence type="ECO:0000256" key="5">
    <source>
        <dbReference type="ARBA" id="ARBA00023136"/>
    </source>
</evidence>
<evidence type="ECO:0000256" key="4">
    <source>
        <dbReference type="ARBA" id="ARBA00022692"/>
    </source>
</evidence>
<name>A0A2P8HSI8_CHINA</name>
<dbReference type="InterPro" id="IPR023997">
    <property type="entry name" value="TonB-dep_OMP_SusC/RagA_CS"/>
</dbReference>
<feature type="signal peptide" evidence="8">
    <location>
        <begin position="1"/>
        <end position="20"/>
    </location>
</feature>
<feature type="chain" id="PRO_5015183425" evidence="8">
    <location>
        <begin position="21"/>
        <end position="995"/>
    </location>
</feature>
<dbReference type="Gene3D" id="2.170.130.10">
    <property type="entry name" value="TonB-dependent receptor, plug domain"/>
    <property type="match status" value="1"/>
</dbReference>
<feature type="domain" description="TonB-dependent receptor plug" evidence="9">
    <location>
        <begin position="115"/>
        <end position="234"/>
    </location>
</feature>
<evidence type="ECO:0000256" key="6">
    <source>
        <dbReference type="ARBA" id="ARBA00023237"/>
    </source>
</evidence>
<keyword evidence="4 7" id="KW-0812">Transmembrane</keyword>
<gene>
    <name evidence="10" type="ORF">CLV51_101492</name>
</gene>
<dbReference type="InterPro" id="IPR036942">
    <property type="entry name" value="Beta-barrel_TonB_sf"/>
</dbReference>
<keyword evidence="2 7" id="KW-0813">Transport</keyword>
<comment type="subcellular location">
    <subcellularLocation>
        <location evidence="1 7">Cell outer membrane</location>
        <topology evidence="1 7">Multi-pass membrane protein</topology>
    </subcellularLocation>
</comment>
<keyword evidence="8" id="KW-0732">Signal</keyword>
<dbReference type="Pfam" id="PF13715">
    <property type="entry name" value="CarbopepD_reg_2"/>
    <property type="match status" value="1"/>
</dbReference>
<comment type="caution">
    <text evidence="10">The sequence shown here is derived from an EMBL/GenBank/DDBJ whole genome shotgun (WGS) entry which is preliminary data.</text>
</comment>
<dbReference type="GO" id="GO:0009279">
    <property type="term" value="C:cell outer membrane"/>
    <property type="evidence" value="ECO:0007669"/>
    <property type="project" value="UniProtKB-SubCell"/>
</dbReference>
<dbReference type="NCBIfam" id="TIGR04056">
    <property type="entry name" value="OMP_RagA_SusC"/>
    <property type="match status" value="1"/>
</dbReference>